<protein>
    <submittedName>
        <fullName evidence="1">Uncharacterized protein</fullName>
    </submittedName>
</protein>
<dbReference type="Proteomes" id="UP001159363">
    <property type="component" value="Chromosome 3"/>
</dbReference>
<name>A0ABQ9I002_9NEOP</name>
<accession>A0ABQ9I002</accession>
<evidence type="ECO:0000313" key="1">
    <source>
        <dbReference type="EMBL" id="KAJ8889701.1"/>
    </source>
</evidence>
<proteinExistence type="predicted"/>
<organism evidence="1 2">
    <name type="scientific">Dryococelus australis</name>
    <dbReference type="NCBI Taxonomy" id="614101"/>
    <lineage>
        <taxon>Eukaryota</taxon>
        <taxon>Metazoa</taxon>
        <taxon>Ecdysozoa</taxon>
        <taxon>Arthropoda</taxon>
        <taxon>Hexapoda</taxon>
        <taxon>Insecta</taxon>
        <taxon>Pterygota</taxon>
        <taxon>Neoptera</taxon>
        <taxon>Polyneoptera</taxon>
        <taxon>Phasmatodea</taxon>
        <taxon>Verophasmatodea</taxon>
        <taxon>Anareolatae</taxon>
        <taxon>Phasmatidae</taxon>
        <taxon>Eurycanthinae</taxon>
        <taxon>Dryococelus</taxon>
    </lineage>
</organism>
<evidence type="ECO:0000313" key="2">
    <source>
        <dbReference type="Proteomes" id="UP001159363"/>
    </source>
</evidence>
<gene>
    <name evidence="1" type="ORF">PR048_009202</name>
</gene>
<sequence>MINIVHIARKRYTHQVTAGVLYSLQKEAYGQYIDSTEDEIPLEFMEWHKKKYQVQPQFKFCDLTLILEIAILQFIHSIRQANFDMYVESMLLIRFSNPWFFSLDQKSNLIPSLTSFEDTTAEAGPTVQEVLLDDAAVVNMLNPISSRTLQDYITYVYQPYLKMTAAHVERMDVIWDRHLPESLKNAAREKRGSGARTHAAPNTKMSNNCPCNHDEADTRLIFPTADAVARGCKAILLRTVDTDVLVLVVDAAQQLVGEPEIWTSLGTGKNHKFIAAHTIARSLGPQMSSALPVFHAFSGCDVVSAFFGKGNKTAWETGHAFPEAISTFLKLSHDNITGAMNTPEKFVVLVYDKSSSDTTINSARTTLFN</sequence>
<dbReference type="PANTHER" id="PTHR47018">
    <property type="entry name" value="CXC DOMAIN-CONTAINING PROTEIN-RELATED"/>
    <property type="match status" value="1"/>
</dbReference>
<comment type="caution">
    <text evidence="1">The sequence shown here is derived from an EMBL/GenBank/DDBJ whole genome shotgun (WGS) entry which is preliminary data.</text>
</comment>
<dbReference type="EMBL" id="JARBHB010000003">
    <property type="protein sequence ID" value="KAJ8889701.1"/>
    <property type="molecule type" value="Genomic_DNA"/>
</dbReference>
<reference evidence="1 2" key="1">
    <citation type="submission" date="2023-02" db="EMBL/GenBank/DDBJ databases">
        <title>LHISI_Scaffold_Assembly.</title>
        <authorList>
            <person name="Stuart O.P."/>
            <person name="Cleave R."/>
            <person name="Magrath M.J.L."/>
            <person name="Mikheyev A.S."/>
        </authorList>
    </citation>
    <scope>NUCLEOTIDE SEQUENCE [LARGE SCALE GENOMIC DNA]</scope>
    <source>
        <strain evidence="1">Daus_M_001</strain>
        <tissue evidence="1">Leg muscle</tissue>
    </source>
</reference>
<keyword evidence="2" id="KW-1185">Reference proteome</keyword>